<name>Q1K256_DESA6</name>
<keyword evidence="2" id="KW-1185">Reference proteome</keyword>
<dbReference type="AlphaFoldDB" id="Q1K256"/>
<reference evidence="1" key="2">
    <citation type="submission" date="2006-05" db="EMBL/GenBank/DDBJ databases">
        <title>Sequencing of the draft genome and assembly of Desulfuromonas acetoxidans DSM 684.</title>
        <authorList>
            <consortium name="US DOE Joint Genome Institute (JGI-PGF)"/>
            <person name="Copeland A."/>
            <person name="Lucas S."/>
            <person name="Lapidus A."/>
            <person name="Barry K."/>
            <person name="Detter J.C."/>
            <person name="Glavina del Rio T."/>
            <person name="Hammon N."/>
            <person name="Israni S."/>
            <person name="Dalin E."/>
            <person name="Tice H."/>
            <person name="Bruce D."/>
            <person name="Pitluck S."/>
            <person name="Richardson P."/>
        </authorList>
    </citation>
    <scope>NUCLEOTIDE SEQUENCE [LARGE SCALE GENOMIC DNA]</scope>
    <source>
        <strain evidence="1">DSM 684</strain>
    </source>
</reference>
<evidence type="ECO:0000313" key="1">
    <source>
        <dbReference type="EMBL" id="EAT16583.1"/>
    </source>
</evidence>
<comment type="caution">
    <text evidence="1">The sequence shown here is derived from an EMBL/GenBank/DDBJ whole genome shotgun (WGS) entry which is preliminary data.</text>
</comment>
<accession>Q1K256</accession>
<dbReference type="NCBIfam" id="NF045727">
    <property type="entry name" value="GSU3529_fam"/>
    <property type="match status" value="1"/>
</dbReference>
<reference evidence="1" key="1">
    <citation type="submission" date="2006-05" db="EMBL/GenBank/DDBJ databases">
        <title>Annotation of the draft genome assembly of Desulfuromonas acetoxidans DSM 684.</title>
        <authorList>
            <consortium name="US DOE Joint Genome Institute (JGI-ORNL)"/>
            <person name="Larimer F."/>
            <person name="Land M."/>
            <person name="Hauser L."/>
        </authorList>
    </citation>
    <scope>NUCLEOTIDE SEQUENCE [LARGE SCALE GENOMIC DNA]</scope>
    <source>
        <strain evidence="1">DSM 684</strain>
    </source>
</reference>
<organism evidence="1 2">
    <name type="scientific">Desulfuromonas acetoxidans (strain DSM 684 / 11070)</name>
    <dbReference type="NCBI Taxonomy" id="281689"/>
    <lineage>
        <taxon>Bacteria</taxon>
        <taxon>Pseudomonadati</taxon>
        <taxon>Thermodesulfobacteriota</taxon>
        <taxon>Desulfuromonadia</taxon>
        <taxon>Desulfuromonadales</taxon>
        <taxon>Desulfuromonadaceae</taxon>
        <taxon>Desulfuromonas</taxon>
    </lineage>
</organism>
<protein>
    <submittedName>
        <fullName evidence="1">Uncharacterized protein</fullName>
    </submittedName>
</protein>
<evidence type="ECO:0000313" key="2">
    <source>
        <dbReference type="Proteomes" id="UP000005695"/>
    </source>
</evidence>
<dbReference type="RefSeq" id="WP_005998590.1">
    <property type="nucleotide sequence ID" value="NZ_AAEW02000004.1"/>
</dbReference>
<dbReference type="EMBL" id="AAEW02000004">
    <property type="protein sequence ID" value="EAT16583.1"/>
    <property type="molecule type" value="Genomic_DNA"/>
</dbReference>
<proteinExistence type="predicted"/>
<dbReference type="OrthoDB" id="9813688at2"/>
<dbReference type="Proteomes" id="UP000005695">
    <property type="component" value="Unassembled WGS sequence"/>
</dbReference>
<gene>
    <name evidence="1" type="ORF">Dace_2678</name>
</gene>
<sequence>MELFEQLAAAIRHENEQGELPDYLVAPLQQVANQAERYQEQTDLVRRLIEQLNDLDPYSDCGCFGEGYTVSDLITTLDKLGITVEGGSPSSCSVS</sequence>